<name>A0A927W5W8_9CLOT</name>
<sequence length="268" mass="30115">MAIEQLAKMVVEEMAKGEQQKPMFEDSNRGSGMELPDVESIEGAEVPEGEIYPDSDRDIPEGPQWDEANFDDIDNLPKTENTEGSETDEASDSDDSKDTSEDKDDVKESDDNSEKQDDSGEKKGLTDEQKQEIKEKTGWSDDIIDAIGSMEEAEIYMEAGLQEAEIDGKKCIIRNDIDMDQTDEDGISNRERMERGRPPITKDGQEVELHHIGQKPDSPLAELTTQEHRGVGNDTILHNKNKESEIDRNEFAKERKSHWKSRAEEGGA</sequence>
<feature type="region of interest" description="Disordered" evidence="1">
    <location>
        <begin position="13"/>
        <end position="140"/>
    </location>
</feature>
<keyword evidence="3" id="KW-0255">Endonuclease</keyword>
<protein>
    <submittedName>
        <fullName evidence="3">Endonuclease VII</fullName>
    </submittedName>
</protein>
<dbReference type="EMBL" id="SVCM01000153">
    <property type="protein sequence ID" value="MBE6061157.1"/>
    <property type="molecule type" value="Genomic_DNA"/>
</dbReference>
<dbReference type="AlphaFoldDB" id="A0A927W5W8"/>
<feature type="compositionally biased region" description="Basic and acidic residues" evidence="1">
    <location>
        <begin position="187"/>
        <end position="197"/>
    </location>
</feature>
<dbReference type="Proteomes" id="UP000768462">
    <property type="component" value="Unassembled WGS sequence"/>
</dbReference>
<feature type="compositionally biased region" description="Basic and acidic residues" evidence="1">
    <location>
        <begin position="94"/>
        <end position="139"/>
    </location>
</feature>
<feature type="compositionally biased region" description="Basic and acidic residues" evidence="1">
    <location>
        <begin position="240"/>
        <end position="254"/>
    </location>
</feature>
<evidence type="ECO:0000313" key="3">
    <source>
        <dbReference type="EMBL" id="MBE6061157.1"/>
    </source>
</evidence>
<organism evidence="3 4">
    <name type="scientific">Clostridium sulfidigenes</name>
    <dbReference type="NCBI Taxonomy" id="318464"/>
    <lineage>
        <taxon>Bacteria</taxon>
        <taxon>Bacillati</taxon>
        <taxon>Bacillota</taxon>
        <taxon>Clostridia</taxon>
        <taxon>Eubacteriales</taxon>
        <taxon>Clostridiaceae</taxon>
        <taxon>Clostridium</taxon>
    </lineage>
</organism>
<dbReference type="InterPro" id="IPR026834">
    <property type="entry name" value="LHH"/>
</dbReference>
<feature type="compositionally biased region" description="Acidic residues" evidence="1">
    <location>
        <begin position="36"/>
        <end position="53"/>
    </location>
</feature>
<dbReference type="GO" id="GO:0004519">
    <property type="term" value="F:endonuclease activity"/>
    <property type="evidence" value="ECO:0007669"/>
    <property type="project" value="UniProtKB-KW"/>
</dbReference>
<evidence type="ECO:0000256" key="1">
    <source>
        <dbReference type="SAM" id="MobiDB-lite"/>
    </source>
</evidence>
<keyword evidence="3" id="KW-0378">Hydrolase</keyword>
<evidence type="ECO:0000259" key="2">
    <source>
        <dbReference type="Pfam" id="PF14411"/>
    </source>
</evidence>
<proteinExistence type="predicted"/>
<accession>A0A927W5W8</accession>
<feature type="region of interest" description="Disordered" evidence="1">
    <location>
        <begin position="227"/>
        <end position="268"/>
    </location>
</feature>
<reference evidence="3" key="1">
    <citation type="submission" date="2019-04" db="EMBL/GenBank/DDBJ databases">
        <title>Evolution of Biomass-Degrading Anaerobic Consortia Revealed by Metagenomics.</title>
        <authorList>
            <person name="Peng X."/>
        </authorList>
    </citation>
    <scope>NUCLEOTIDE SEQUENCE</scope>
    <source>
        <strain evidence="3">SIG254</strain>
    </source>
</reference>
<evidence type="ECO:0000313" key="4">
    <source>
        <dbReference type="Proteomes" id="UP000768462"/>
    </source>
</evidence>
<dbReference type="Pfam" id="PF14411">
    <property type="entry name" value="LHH"/>
    <property type="match status" value="1"/>
</dbReference>
<feature type="domain" description="LHH" evidence="2">
    <location>
        <begin position="189"/>
        <end position="265"/>
    </location>
</feature>
<feature type="region of interest" description="Disordered" evidence="1">
    <location>
        <begin position="180"/>
        <end position="207"/>
    </location>
</feature>
<comment type="caution">
    <text evidence="3">The sequence shown here is derived from an EMBL/GenBank/DDBJ whole genome shotgun (WGS) entry which is preliminary data.</text>
</comment>
<keyword evidence="3" id="KW-0540">Nuclease</keyword>
<feature type="compositionally biased region" description="Basic and acidic residues" evidence="1">
    <location>
        <begin position="13"/>
        <end position="28"/>
    </location>
</feature>
<feature type="compositionally biased region" description="Acidic residues" evidence="1">
    <location>
        <begin position="83"/>
        <end position="93"/>
    </location>
</feature>
<gene>
    <name evidence="3" type="ORF">E7215_13435</name>
</gene>